<evidence type="ECO:0000313" key="1">
    <source>
        <dbReference type="EMBL" id="MVA96331.1"/>
    </source>
</evidence>
<dbReference type="InterPro" id="IPR011008">
    <property type="entry name" value="Dimeric_a/b-barrel"/>
</dbReference>
<name>A0A844QEC0_9HYPH</name>
<dbReference type="RefSeq" id="WP_156711284.1">
    <property type="nucleotide sequence ID" value="NZ_WPHG01000001.1"/>
</dbReference>
<evidence type="ECO:0008006" key="3">
    <source>
        <dbReference type="Google" id="ProtNLM"/>
    </source>
</evidence>
<keyword evidence="2" id="KW-1185">Reference proteome</keyword>
<comment type="caution">
    <text evidence="1">The sequence shown here is derived from an EMBL/GenBank/DDBJ whole genome shotgun (WGS) entry which is preliminary data.</text>
</comment>
<reference evidence="1 2" key="1">
    <citation type="submission" date="2019-12" db="EMBL/GenBank/DDBJ databases">
        <title>Nitratireductor arenosus sp. nov., Isolated from sea sand, Jeju island, South Korea.</title>
        <authorList>
            <person name="Kim W."/>
        </authorList>
    </citation>
    <scope>NUCLEOTIDE SEQUENCE [LARGE SCALE GENOMIC DNA]</scope>
    <source>
        <strain evidence="1 2">CAU 1489</strain>
    </source>
</reference>
<evidence type="ECO:0000313" key="2">
    <source>
        <dbReference type="Proteomes" id="UP000463224"/>
    </source>
</evidence>
<dbReference type="AlphaFoldDB" id="A0A844QEC0"/>
<dbReference type="Proteomes" id="UP000463224">
    <property type="component" value="Unassembled WGS sequence"/>
</dbReference>
<sequence length="104" mass="10725">MPKFLYVYHGGSVPETEEEGKKVMQAWMDWMGSLGDAIVDGGNPVGMSKTVMPGGKVADDGGANPTSGYSLVNAADMDDALAKAKGCPILDAGGSIEVAETLDM</sequence>
<protein>
    <recommendedName>
        <fullName evidence="3">YCII-related domain-containing protein</fullName>
    </recommendedName>
</protein>
<gene>
    <name evidence="1" type="ORF">GN330_03605</name>
</gene>
<proteinExistence type="predicted"/>
<accession>A0A844QEC0</accession>
<organism evidence="1 2">
    <name type="scientific">Nitratireductor arenosus</name>
    <dbReference type="NCBI Taxonomy" id="2682096"/>
    <lineage>
        <taxon>Bacteria</taxon>
        <taxon>Pseudomonadati</taxon>
        <taxon>Pseudomonadota</taxon>
        <taxon>Alphaproteobacteria</taxon>
        <taxon>Hyphomicrobiales</taxon>
        <taxon>Phyllobacteriaceae</taxon>
        <taxon>Nitratireductor</taxon>
    </lineage>
</organism>
<dbReference type="EMBL" id="WPHG01000001">
    <property type="protein sequence ID" value="MVA96331.1"/>
    <property type="molecule type" value="Genomic_DNA"/>
</dbReference>
<dbReference type="SUPFAM" id="SSF54909">
    <property type="entry name" value="Dimeric alpha+beta barrel"/>
    <property type="match status" value="1"/>
</dbReference>
<dbReference type="Gene3D" id="3.30.70.1060">
    <property type="entry name" value="Dimeric alpha+beta barrel"/>
    <property type="match status" value="1"/>
</dbReference>